<proteinExistence type="predicted"/>
<evidence type="ECO:0000256" key="1">
    <source>
        <dbReference type="SAM" id="MobiDB-lite"/>
    </source>
</evidence>
<dbReference type="EMBL" id="JANPWB010000007">
    <property type="protein sequence ID" value="KAJ1171409.1"/>
    <property type="molecule type" value="Genomic_DNA"/>
</dbReference>
<name>A0AAV7T4I2_PLEWA</name>
<gene>
    <name evidence="2" type="ORF">NDU88_003271</name>
</gene>
<organism evidence="2 3">
    <name type="scientific">Pleurodeles waltl</name>
    <name type="common">Iberian ribbed newt</name>
    <dbReference type="NCBI Taxonomy" id="8319"/>
    <lineage>
        <taxon>Eukaryota</taxon>
        <taxon>Metazoa</taxon>
        <taxon>Chordata</taxon>
        <taxon>Craniata</taxon>
        <taxon>Vertebrata</taxon>
        <taxon>Euteleostomi</taxon>
        <taxon>Amphibia</taxon>
        <taxon>Batrachia</taxon>
        <taxon>Caudata</taxon>
        <taxon>Salamandroidea</taxon>
        <taxon>Salamandridae</taxon>
        <taxon>Pleurodelinae</taxon>
        <taxon>Pleurodeles</taxon>
    </lineage>
</organism>
<dbReference type="AlphaFoldDB" id="A0AAV7T4I2"/>
<protein>
    <submittedName>
        <fullName evidence="2">Uncharacterized protein</fullName>
    </submittedName>
</protein>
<evidence type="ECO:0000313" key="3">
    <source>
        <dbReference type="Proteomes" id="UP001066276"/>
    </source>
</evidence>
<sequence>MGSRSKDKVLNLHSDNIGGLEPSTSEEDDIMKGESKFLCPKRVIKMCTNAVKLEDGNWWKKLSLARNVKLMSKSLDQSTRVKQETMDIVQKNLPRDMEMLSKALEGSSKESFKEKYETKDRMRKTLSRNKMLPSKYHDYVLFV</sequence>
<feature type="region of interest" description="Disordered" evidence="1">
    <location>
        <begin position="1"/>
        <end position="29"/>
    </location>
</feature>
<evidence type="ECO:0000313" key="2">
    <source>
        <dbReference type="EMBL" id="KAJ1171409.1"/>
    </source>
</evidence>
<reference evidence="2" key="1">
    <citation type="journal article" date="2022" name="bioRxiv">
        <title>Sequencing and chromosome-scale assembly of the giantPleurodeles waltlgenome.</title>
        <authorList>
            <person name="Brown T."/>
            <person name="Elewa A."/>
            <person name="Iarovenko S."/>
            <person name="Subramanian E."/>
            <person name="Araus A.J."/>
            <person name="Petzold A."/>
            <person name="Susuki M."/>
            <person name="Suzuki K.-i.T."/>
            <person name="Hayashi T."/>
            <person name="Toyoda A."/>
            <person name="Oliveira C."/>
            <person name="Osipova E."/>
            <person name="Leigh N.D."/>
            <person name="Simon A."/>
            <person name="Yun M.H."/>
        </authorList>
    </citation>
    <scope>NUCLEOTIDE SEQUENCE</scope>
    <source>
        <strain evidence="2">20211129_DDA</strain>
        <tissue evidence="2">Liver</tissue>
    </source>
</reference>
<accession>A0AAV7T4I2</accession>
<comment type="caution">
    <text evidence="2">The sequence shown here is derived from an EMBL/GenBank/DDBJ whole genome shotgun (WGS) entry which is preliminary data.</text>
</comment>
<keyword evidence="3" id="KW-1185">Reference proteome</keyword>
<feature type="compositionally biased region" description="Basic and acidic residues" evidence="1">
    <location>
        <begin position="1"/>
        <end position="10"/>
    </location>
</feature>
<dbReference type="Proteomes" id="UP001066276">
    <property type="component" value="Chromosome 4_1"/>
</dbReference>